<feature type="region of interest" description="Disordered" evidence="1">
    <location>
        <begin position="179"/>
        <end position="212"/>
    </location>
</feature>
<protein>
    <submittedName>
        <fullName evidence="2">Uncharacterized protein</fullName>
    </submittedName>
</protein>
<evidence type="ECO:0000313" key="3">
    <source>
        <dbReference type="Proteomes" id="UP000800235"/>
    </source>
</evidence>
<gene>
    <name evidence="2" type="ORF">EJ08DRAFT_277462</name>
</gene>
<evidence type="ECO:0000256" key="1">
    <source>
        <dbReference type="SAM" id="MobiDB-lite"/>
    </source>
</evidence>
<name>A0A9P4NQ59_9PEZI</name>
<organism evidence="2 3">
    <name type="scientific">Tothia fuscella</name>
    <dbReference type="NCBI Taxonomy" id="1048955"/>
    <lineage>
        <taxon>Eukaryota</taxon>
        <taxon>Fungi</taxon>
        <taxon>Dikarya</taxon>
        <taxon>Ascomycota</taxon>
        <taxon>Pezizomycotina</taxon>
        <taxon>Dothideomycetes</taxon>
        <taxon>Pleosporomycetidae</taxon>
        <taxon>Venturiales</taxon>
        <taxon>Cylindrosympodiaceae</taxon>
        <taxon>Tothia</taxon>
    </lineage>
</organism>
<proteinExistence type="predicted"/>
<dbReference type="Proteomes" id="UP000800235">
    <property type="component" value="Unassembled WGS sequence"/>
</dbReference>
<sequence>MAPVQQLLDIYLAPQEIRSRDTGPLPIPCDCNFSKYTSSGSIRALLMNQGFKVTKSQPREVVRMGYYRELDLDHTFRLRDRATAFHYKYFTFVESTGTVLSPYLKAWMEAVEEAQGPRKHVLFAAREHFFDVFITSEEDLPVLTIDDWKYCLIKVHEATLARNQIEDAMEQLEKEEASDGYWHSVKESESKLTRPTERENWADDLEGPEAGPGYPVENRSFYDIMLLKKWTAKLRGPWYTQPYGNVDELDFDAYGMPETLWEQLKAKEAASEASFDDLLIAQKHEWYLKEKIKEASRRMKRSLARQKLPSVDELNVSRYCIEAMALMAKQMGEGGIAQEGMAFAL</sequence>
<dbReference type="EMBL" id="MU007047">
    <property type="protein sequence ID" value="KAF2429393.1"/>
    <property type="molecule type" value="Genomic_DNA"/>
</dbReference>
<comment type="caution">
    <text evidence="2">The sequence shown here is derived from an EMBL/GenBank/DDBJ whole genome shotgun (WGS) entry which is preliminary data.</text>
</comment>
<reference evidence="2" key="1">
    <citation type="journal article" date="2020" name="Stud. Mycol.">
        <title>101 Dothideomycetes genomes: a test case for predicting lifestyles and emergence of pathogens.</title>
        <authorList>
            <person name="Haridas S."/>
            <person name="Albert R."/>
            <person name="Binder M."/>
            <person name="Bloem J."/>
            <person name="Labutti K."/>
            <person name="Salamov A."/>
            <person name="Andreopoulos B."/>
            <person name="Baker S."/>
            <person name="Barry K."/>
            <person name="Bills G."/>
            <person name="Bluhm B."/>
            <person name="Cannon C."/>
            <person name="Castanera R."/>
            <person name="Culley D."/>
            <person name="Daum C."/>
            <person name="Ezra D."/>
            <person name="Gonzalez J."/>
            <person name="Henrissat B."/>
            <person name="Kuo A."/>
            <person name="Liang C."/>
            <person name="Lipzen A."/>
            <person name="Lutzoni F."/>
            <person name="Magnuson J."/>
            <person name="Mondo S."/>
            <person name="Nolan M."/>
            <person name="Ohm R."/>
            <person name="Pangilinan J."/>
            <person name="Park H.-J."/>
            <person name="Ramirez L."/>
            <person name="Alfaro M."/>
            <person name="Sun H."/>
            <person name="Tritt A."/>
            <person name="Yoshinaga Y."/>
            <person name="Zwiers L.-H."/>
            <person name="Turgeon B."/>
            <person name="Goodwin S."/>
            <person name="Spatafora J."/>
            <person name="Crous P."/>
            <person name="Grigoriev I."/>
        </authorList>
    </citation>
    <scope>NUCLEOTIDE SEQUENCE</scope>
    <source>
        <strain evidence="2">CBS 130266</strain>
    </source>
</reference>
<dbReference type="AlphaFoldDB" id="A0A9P4NQ59"/>
<accession>A0A9P4NQ59</accession>
<evidence type="ECO:0000313" key="2">
    <source>
        <dbReference type="EMBL" id="KAF2429393.1"/>
    </source>
</evidence>
<keyword evidence="3" id="KW-1185">Reference proteome</keyword>
<feature type="compositionally biased region" description="Basic and acidic residues" evidence="1">
    <location>
        <begin position="184"/>
        <end position="201"/>
    </location>
</feature>